<dbReference type="GO" id="GO:0005576">
    <property type="term" value="C:extracellular region"/>
    <property type="evidence" value="ECO:0007669"/>
    <property type="project" value="InterPro"/>
</dbReference>
<dbReference type="GO" id="GO:0005509">
    <property type="term" value="F:calcium ion binding"/>
    <property type="evidence" value="ECO:0007669"/>
    <property type="project" value="InterPro"/>
</dbReference>
<sequence length="221" mass="24444">MATKSVLILLLVVVATTFAQKKCCYPSQFEGSFGSLVATVTGGQGMTQSEGWQYAYDYTNGRMATINYRESQGQMIKYQDIYLYSKGVAYIVEIGPGFTICQQISINGTLPHCIPSSATYLGSSYYGDHKLNVDFFKFFESMSSSTYANITMTVSQGDCIPFSVVEEGMFDGVPKLRIRGYVNYTSGISDPSKYFTVPSGCPPSNRETLNMRKSPFDKILP</sequence>
<dbReference type="AlphaFoldDB" id="A0A914A844"/>
<organism evidence="2 3">
    <name type="scientific">Patiria miniata</name>
    <name type="common">Bat star</name>
    <name type="synonym">Asterina miniata</name>
    <dbReference type="NCBI Taxonomy" id="46514"/>
    <lineage>
        <taxon>Eukaryota</taxon>
        <taxon>Metazoa</taxon>
        <taxon>Echinodermata</taxon>
        <taxon>Eleutherozoa</taxon>
        <taxon>Asterozoa</taxon>
        <taxon>Asteroidea</taxon>
        <taxon>Valvatacea</taxon>
        <taxon>Valvatida</taxon>
        <taxon>Asterinidae</taxon>
        <taxon>Patiria</taxon>
    </lineage>
</organism>
<dbReference type="Proteomes" id="UP000887568">
    <property type="component" value="Unplaced"/>
</dbReference>
<evidence type="ECO:0008006" key="4">
    <source>
        <dbReference type="Google" id="ProtNLM"/>
    </source>
</evidence>
<reference evidence="2" key="1">
    <citation type="submission" date="2022-11" db="UniProtKB">
        <authorList>
            <consortium name="EnsemblMetazoa"/>
        </authorList>
    </citation>
    <scope>IDENTIFICATION</scope>
</reference>
<dbReference type="OMA" id="TIPLLCH"/>
<dbReference type="PANTHER" id="PTHR10697">
    <property type="entry name" value="MAMMALIAN EPENDYMIN-RELATED PROTEIN 1"/>
    <property type="match status" value="1"/>
</dbReference>
<keyword evidence="3" id="KW-1185">Reference proteome</keyword>
<dbReference type="GeneID" id="119730982"/>
<dbReference type="InterPro" id="IPR001299">
    <property type="entry name" value="Ependymin"/>
</dbReference>
<dbReference type="GO" id="GO:0005764">
    <property type="term" value="C:lysosome"/>
    <property type="evidence" value="ECO:0007669"/>
    <property type="project" value="TreeGrafter"/>
</dbReference>
<evidence type="ECO:0000256" key="1">
    <source>
        <dbReference type="SAM" id="SignalP"/>
    </source>
</evidence>
<feature type="signal peptide" evidence="1">
    <location>
        <begin position="1"/>
        <end position="19"/>
    </location>
</feature>
<dbReference type="GO" id="GO:0007160">
    <property type="term" value="P:cell-matrix adhesion"/>
    <property type="evidence" value="ECO:0007669"/>
    <property type="project" value="InterPro"/>
</dbReference>
<protein>
    <recommendedName>
        <fullName evidence="4">Ependymin-related protein</fullName>
    </recommendedName>
</protein>
<dbReference type="Pfam" id="PF00811">
    <property type="entry name" value="Ependymin"/>
    <property type="match status" value="1"/>
</dbReference>
<feature type="chain" id="PRO_5037471217" description="Ependymin-related protein" evidence="1">
    <location>
        <begin position="20"/>
        <end position="221"/>
    </location>
</feature>
<evidence type="ECO:0000313" key="3">
    <source>
        <dbReference type="Proteomes" id="UP000887568"/>
    </source>
</evidence>
<dbReference type="EnsemblMetazoa" id="XM_038204062.1">
    <property type="protein sequence ID" value="XP_038059990.1"/>
    <property type="gene ID" value="LOC119730982"/>
</dbReference>
<name>A0A914A844_PATMI</name>
<proteinExistence type="predicted"/>
<dbReference type="RefSeq" id="XP_038059990.1">
    <property type="nucleotide sequence ID" value="XM_038204062.1"/>
</dbReference>
<dbReference type="PANTHER" id="PTHR10697:SF13">
    <property type="entry name" value="RICIN B LECTIN DOMAIN-CONTAINING PROTEIN"/>
    <property type="match status" value="1"/>
</dbReference>
<keyword evidence="1" id="KW-0732">Signal</keyword>
<evidence type="ECO:0000313" key="2">
    <source>
        <dbReference type="EnsemblMetazoa" id="XP_038059990.1"/>
    </source>
</evidence>
<dbReference type="OrthoDB" id="10070532at2759"/>
<accession>A0A914A844</accession>